<sequence length="96" mass="10571">MKRTLYPIDLPISAVVATVLVALAAPGVGNIQPASGDIARLYDSKNIERSASRASETPQSINRHHHLETKAAEAPVKSRQFSQLFFRRSIVQLKSF</sequence>
<proteinExistence type="predicted"/>
<accession>A0ABX7TB02</accession>
<dbReference type="EMBL" id="CP071794">
    <property type="protein sequence ID" value="QTD57478.1"/>
    <property type="molecule type" value="Genomic_DNA"/>
</dbReference>
<feature type="region of interest" description="Disordered" evidence="1">
    <location>
        <begin position="49"/>
        <end position="73"/>
    </location>
</feature>
<evidence type="ECO:0000313" key="3">
    <source>
        <dbReference type="Proteomes" id="UP000663923"/>
    </source>
</evidence>
<organism evidence="2 3">
    <name type="scientific">Parasphingorhabdus cellanae</name>
    <dbReference type="NCBI Taxonomy" id="2806553"/>
    <lineage>
        <taxon>Bacteria</taxon>
        <taxon>Pseudomonadati</taxon>
        <taxon>Pseudomonadota</taxon>
        <taxon>Alphaproteobacteria</taxon>
        <taxon>Sphingomonadales</taxon>
        <taxon>Sphingomonadaceae</taxon>
        <taxon>Parasphingorhabdus</taxon>
    </lineage>
</organism>
<evidence type="ECO:0000256" key="1">
    <source>
        <dbReference type="SAM" id="MobiDB-lite"/>
    </source>
</evidence>
<feature type="compositionally biased region" description="Polar residues" evidence="1">
    <location>
        <begin position="52"/>
        <end position="61"/>
    </location>
</feature>
<dbReference type="Proteomes" id="UP000663923">
    <property type="component" value="Chromosome"/>
</dbReference>
<dbReference type="RefSeq" id="WP_207989976.1">
    <property type="nucleotide sequence ID" value="NZ_CP071794.1"/>
</dbReference>
<reference evidence="2 3" key="1">
    <citation type="submission" date="2021-03" db="EMBL/GenBank/DDBJ databases">
        <title>Complete genome of Parasphingorhabdus_sp.JHSY0214.</title>
        <authorList>
            <person name="Yoo J.H."/>
            <person name="Bae J.W."/>
        </authorList>
    </citation>
    <scope>NUCLEOTIDE SEQUENCE [LARGE SCALE GENOMIC DNA]</scope>
    <source>
        <strain evidence="2 3">JHSY0214</strain>
    </source>
</reference>
<gene>
    <name evidence="2" type="ORF">J4G78_08120</name>
</gene>
<protein>
    <submittedName>
        <fullName evidence="2">Uncharacterized protein</fullName>
    </submittedName>
</protein>
<keyword evidence="3" id="KW-1185">Reference proteome</keyword>
<name>A0ABX7TB02_9SPHN</name>
<evidence type="ECO:0000313" key="2">
    <source>
        <dbReference type="EMBL" id="QTD57478.1"/>
    </source>
</evidence>